<dbReference type="RefSeq" id="WP_382410566.1">
    <property type="nucleotide sequence ID" value="NZ_JBHSGU010000025.1"/>
</dbReference>
<keyword evidence="2" id="KW-1185">Reference proteome</keyword>
<feature type="non-terminal residue" evidence="1">
    <location>
        <position position="1"/>
    </location>
</feature>
<dbReference type="Proteomes" id="UP001595897">
    <property type="component" value="Unassembled WGS sequence"/>
</dbReference>
<evidence type="ECO:0000313" key="1">
    <source>
        <dbReference type="EMBL" id="MFC4701774.1"/>
    </source>
</evidence>
<reference evidence="2" key="1">
    <citation type="journal article" date="2019" name="Int. J. Syst. Evol. Microbiol.">
        <title>The Global Catalogue of Microorganisms (GCM) 10K type strain sequencing project: providing services to taxonomists for standard genome sequencing and annotation.</title>
        <authorList>
            <consortium name="The Broad Institute Genomics Platform"/>
            <consortium name="The Broad Institute Genome Sequencing Center for Infectious Disease"/>
            <person name="Wu L."/>
            <person name="Ma J."/>
        </authorList>
    </citation>
    <scope>NUCLEOTIDE SEQUENCE [LARGE SCALE GENOMIC DNA]</scope>
    <source>
        <strain evidence="2">KACC 12507</strain>
    </source>
</reference>
<comment type="caution">
    <text evidence="1">The sequence shown here is derived from an EMBL/GenBank/DDBJ whole genome shotgun (WGS) entry which is preliminary data.</text>
</comment>
<protein>
    <submittedName>
        <fullName evidence="1">Uncharacterized protein</fullName>
    </submittedName>
</protein>
<organism evidence="1 2">
    <name type="scientific">Glaciecola siphonariae</name>
    <dbReference type="NCBI Taxonomy" id="521012"/>
    <lineage>
        <taxon>Bacteria</taxon>
        <taxon>Pseudomonadati</taxon>
        <taxon>Pseudomonadota</taxon>
        <taxon>Gammaproteobacteria</taxon>
        <taxon>Alteromonadales</taxon>
        <taxon>Alteromonadaceae</taxon>
        <taxon>Glaciecola</taxon>
    </lineage>
</organism>
<sequence>ATLNVSGQNGGGNSDSSFIDDAFGATKELFGEAAEGLSWRVNAVVDGVSEDFSDGFWEGVVRFTGGRTDMSKSEEFTQNFMRTSIVAGPIADLDKKAVGLIFGSQFATKNGGMTFGQWAKSGFKTAAHMQTRAATAAYVGRTALLNGAVTTVAYAGGNAAGSALRVYMNRAARRASNYFNDNEFAN</sequence>
<proteinExistence type="predicted"/>
<gene>
    <name evidence="1" type="ORF">ACFO4O_16605</name>
</gene>
<accession>A0ABV9M146</accession>
<dbReference type="EMBL" id="JBHSGU010000025">
    <property type="protein sequence ID" value="MFC4701774.1"/>
    <property type="molecule type" value="Genomic_DNA"/>
</dbReference>
<name>A0ABV9M146_9ALTE</name>
<evidence type="ECO:0000313" key="2">
    <source>
        <dbReference type="Proteomes" id="UP001595897"/>
    </source>
</evidence>